<feature type="domain" description="Filamentous haemagglutinin FhaB/tRNA nuclease CdiA-like TPS" evidence="2">
    <location>
        <begin position="64"/>
        <end position="185"/>
    </location>
</feature>
<feature type="region of interest" description="Disordered" evidence="1">
    <location>
        <begin position="3552"/>
        <end position="3583"/>
    </location>
</feature>
<dbReference type="InterPro" id="IPR010069">
    <property type="entry name" value="CdiA_FHA1_rpt"/>
</dbReference>
<evidence type="ECO:0000313" key="4">
    <source>
        <dbReference type="Proteomes" id="UP000539985"/>
    </source>
</evidence>
<dbReference type="EMBL" id="JACAQB010000006">
    <property type="protein sequence ID" value="NWB97037.1"/>
    <property type="molecule type" value="Genomic_DNA"/>
</dbReference>
<dbReference type="Pfam" id="PF05594">
    <property type="entry name" value="Fil_haemagg"/>
    <property type="match status" value="25"/>
</dbReference>
<proteinExistence type="predicted"/>
<gene>
    <name evidence="3" type="ORF">HX882_14150</name>
</gene>
<dbReference type="InterPro" id="IPR008619">
    <property type="entry name" value="Filamentous_hemagglutn_rpt"/>
</dbReference>
<dbReference type="Proteomes" id="UP000539985">
    <property type="component" value="Unassembled WGS sequence"/>
</dbReference>
<feature type="compositionally biased region" description="Polar residues" evidence="1">
    <location>
        <begin position="3565"/>
        <end position="3583"/>
    </location>
</feature>
<evidence type="ECO:0000313" key="3">
    <source>
        <dbReference type="EMBL" id="NWB97037.1"/>
    </source>
</evidence>
<dbReference type="SUPFAM" id="SSF51126">
    <property type="entry name" value="Pectin lyase-like"/>
    <property type="match status" value="1"/>
</dbReference>
<dbReference type="Gene3D" id="2.160.20.10">
    <property type="entry name" value="Single-stranded right-handed beta-helix, Pectin lyase-like"/>
    <property type="match status" value="1"/>
</dbReference>
<dbReference type="InterPro" id="IPR011050">
    <property type="entry name" value="Pectin_lyase_fold/virulence"/>
</dbReference>
<dbReference type="RefSeq" id="WP_177102524.1">
    <property type="nucleotide sequence ID" value="NZ_JACAQB010000006.1"/>
</dbReference>
<protein>
    <submittedName>
        <fullName evidence="3">Filamentous hemagglutinin N-terminal domain-containing protein</fullName>
    </submittedName>
</protein>
<dbReference type="InterPro" id="IPR025157">
    <property type="entry name" value="Hemagglutinin_rpt"/>
</dbReference>
<dbReference type="InterPro" id="IPR012334">
    <property type="entry name" value="Pectin_lyas_fold"/>
</dbReference>
<organism evidence="3 4">
    <name type="scientific">Pseudomonas gingeri</name>
    <dbReference type="NCBI Taxonomy" id="117681"/>
    <lineage>
        <taxon>Bacteria</taxon>
        <taxon>Pseudomonadati</taxon>
        <taxon>Pseudomonadota</taxon>
        <taxon>Gammaproteobacteria</taxon>
        <taxon>Pseudomonadales</taxon>
        <taxon>Pseudomonadaceae</taxon>
        <taxon>Pseudomonas</taxon>
    </lineage>
</organism>
<accession>A0A7Y8C353</accession>
<sequence>MDVRQFAFLARQPSAALKKREHFLGMPKRGLAFILANALFWQPLLVQADGIVVNAPGTTQGQAGNGVPIVNIAAPNAQGLSHNQFSDYNVGANGVILNNSTNRTQSTQLGGIILGNPNFNGTAANVILNEVNGGSPSQLRGYTEVAGQSAHVIVANPYGISCNGCGFINTPQATLTTGKAVITNGQVTGYQVDQGSVSIDGAGLNASNIDQFEIITRAASINAQINANQLTVIAGRNDVDAHTLQATARADDGSAKPQVAIDSTALGGMYAGAIKLVGTEAGVGVKLAGNLAASGGDIQLDANGQLSMVQATASGAVNVKAASLEAQGPIYAGSTLSVQTTGDLNSQNNLAARDSISLNSGGQLTNNGIIEAGVNADNSRNNTGDVSVNAQNLVNSGQSVIASRDLTVTATQTLGNQGGTLSGQRQTSVSAGTLDNQNKGRVLSGGTLGVAAGQLLNAQGGLVHSSGALNAQLGALSNHAGELSSLDALTVQMTSLDNVAGLVSAGQALHLSSTGALNNQGGQINGLGILDLQAGTVDNSQGGKIASNQAFTLSATSLDNQAGGLLSAIGPLQLDLISALNGGGRISSQSGLDARIAQLNNQQGQLLAAGTLGLSGAYLDNRNGGVVSSTKALTLNVDAIDNRAGELSSNADVSLSGSSLDNSNLGKVLATTHLGLTVAQVINQGGSITSGDSLTLTSQSLDNSLAGVINSQGVSVISTGLLDNRQGGQLTSHATLDLSAGQVSNSGTSRIASDGALTASVSGFDQQGGSLGSQTSLSLDLNQGQLNNQDGLINAPLLMLKNLQGVNNQGGEISSGQAFTLAATSLDNSQGTLISHQALTLSIAQALSNLNGKISANGIDSHSASLDNSHGLISSDGSLGLTTDTSMVNQNGLLIGDGAVLLSAASLDNTQGRISGKSDVHGAIASLNNQGGQLIAQGALGLTGTRLDNRLGGLLGSTQGLTLAVDQVDNRGGELSGKTGLSLSGSQLDNSGGGRVVTDQALSLSVGSVLNSNNGLLSAQTGLTLLGASLDNSSGSLRSQGNQQLTLSADLNNSSGTISSEGLLTVSAASLANRLGSLSSAGQLSLSGLGLLDNQGGRLVTDGGIDLHSASLDNRQQGTISGLGPVSITTGNFDNSHGGFLSSADHLNLTTAQLTNQDGGRIGAKDLSASVTGLDQQGGSLKGDASLTLDLNHGQLNNQGGLINAPLLVLNNLKGVNNQGGEISSAQAFTLAAESLSNDNGKLLSNQALTLRIDQALSTIKGMIAAAAVDAHVGSLDNTGGTLTSRADLGLTVDGQLINQNLGLINATNNLTLNSAGINNQGGSLLGSAIALDFGTATGDLNNAAGQITTAGNLTLNHLRDLNNQGGVLGSAQSLNLTARTLDNSNAGQLISNNKLGLTAESLINQSGGLLSGWQGVTINAGTFDNRNNATVSSRSGNVAVTLSGALLNSNAGALASQQTLTVNAASIDNSNNGILSSGAGQSLTTSGLLNNAQGGLIDSGAALVLNAMALTNSGTINAQQALTFTGTDLDNSNGSLNGGAAVSLDLLGALTNTHGKLSAVGPLLVNRSTQINNQGGQLSSQGLLTLLTGGLDNSNGGTVGAGDKLLITSTGTLQNGNGGLLASRNGDLQLSAASLGNGKGSLQGKGAVSLDVSGDIDNQSGQVIAQNGDLTLNAANIDSRGGLLSSISGALQARVVGVLKNGYDLNNNSQGGTLQAQRLDLQAWGGIDNDGGHLVAQTGDALIATGVGDFDNRNGGVYAKGLVQVTGQNFDNSGDNDGQISGNQIALTLGGALNNRLGIIESGSTLAISAASLDNQTGQLRSLGTSGKTEFQIGGLFDNSNGKLETANTDLTLNAGSFLNQGGSLLHLGTGTLDMSTANIFNAGAGNLVTRGGLTLTADSWTNSSVLQVGRLTLNINNLTQTASGQLLATDSLTGTGGNWSNDGLIASSGSLALNLTGNYSGNGKVSSLGSLGLSAAQIDLGSAAGITAGTTGLVSSLGSLTNNGRVTAMGDLTVNAANLTNQGTLGSSANLRVNADTVLNQNGLIFSGGDMALRSNNFTNRYADLYSLGNISIAKDDNNGASASINNISSTMESVGDMSLSAAHIENRKDVFQTTGGLVSGYIGVGCYTCASFGDFSNTEGDSYLVWVENYKSQIVQDSASASMTAGRNFLASGQDFLNSASTLSAGNNLTLNLQTFTNQGASVGDYSVRRSFAAFGRQERDLNDWHALMDYNAANDPSYDSGSLGYLGGDGFRAPNLHVWNSSNVESLTRVRARSGGREASAYIAFGSIWVDWSGGTDLFTVPHYDINAPRAVAPAVVQNAAFFENTVTYNTPSTYANSIVQAGGAVNITATQNLTNSVVRQGVTLNSGASRVGSTQVSSLPAPTVISLNAQLRPDLAQQQVNPVTLPGFTLPSGQNGLFRLSGQGSTSTSSAPQTWSLGGSSLGAAQRQPVSPVIQAQDIAPVNAAQLTASSVNPDNAASQPANIGVAINLGVAANDAVTQVVPVLSIPRVQGLPDTSVKSNPQKYLIETNPVLTDLKQFMSSDYLLSNLGYNPDDSAKRLGDGLYEERLIDQAVAARTGQRFIDGQTSDDSQFKYLMDNAISSQKQLNLSYGVGLTNEQVAALTHDIVWMEKQVVDGQEVMVPVLYLAQANNRLAPNGALIEGNDVTLIAGQDLSNSGTLHANNTLSAAAGNDLVNSGLTQAYARLDMLAGNNLTNTAGGIIAGRDVTLTAVSGDVLNNRPVTTSAGSDGYMSSSYAYADAAARIEAANDLTLNAGRDVSNAGSVLQAGRDTSITAGRDVNLVAVQTDNKLAGGKDFLADTVTQLTGTVTAGRDLSVSAGRDLSAIASQLDAARDATLSAKENLVLASAANESHTHTEGNHRTYQGDHVAQVATSVSAGGDVRLSSGQDMTVVSSKVTAGNEADLVAGGKLNVLAAQNTDYTLYDKKDSGGWGSSSSRHDEVTQITNVGSEIKAGADVSLISGSDQLYQAAKLASGKDLTLQSGGDITFEGVKDLHKEDHAKSDNSLAWTSMSGHGSTDETLKQTEMTAKGQVVIKAVDGLHIDVKQVNEQTVSQAIDAMVQADPQLAWLKDAEKHGDVDWKQIKELHDSYSYSSSSLGEGAMLAIIIIVTVLTAGTASAAIGSMAGADAGAGTAMAAASTAGAEYTAAGWANVALTAGVTSLAGTGAVSVINNKGNLGAALGDTFSANSLKNAAIGGLTAGALSYADSTWFKPAAGATSGGSQVTTLGAIQNPGYTSQMLTWSSAADTALRSGANAVISSGISTAINGGSFGSNLGSALINEGIDLGAAAGNKGVGDLAQDLGVAPGTATTMMLHAMLGGLISVAKGQDFASGAIAGGVAEGLTPIANGLLAQYVSDKFASGDLSEQGSQDKIATAQIIGLLSASLAGGDAATGSMIGGYGEKYNEQLHAQAMMAAAATVSDALKKLFSTTKGGNPEGDIAGQDPTNQTDSMGMPIGGSSPTNPPNQAALMAAALMGGFAGRFGAALTVSMEGALANLPAFGGLFSEVSEGTAGIRTGMAEGEAVAAPASTGVDAGETAGQSVSSNVSGEPGATNASGSLPEIKVVDGFYQADGAPFKFSEYYYNRLWSTGRGAPFVQAEEVLKTATEVVPDRMAGFYRYTNGSMEMVYNPATKEVWHIQPLR</sequence>
<dbReference type="NCBIfam" id="TIGR01731">
    <property type="entry name" value="fil_hemag_20aa"/>
    <property type="match status" value="43"/>
</dbReference>
<name>A0A7Y8C353_9PSED</name>
<reference evidence="3 4" key="1">
    <citation type="submission" date="2020-04" db="EMBL/GenBank/DDBJ databases">
        <title>Molecular characterization of pseudomonads from Agaricus bisporus reveal novel blotch 2 pathogens in Western Europe.</title>
        <authorList>
            <person name="Taparia T."/>
            <person name="Krijger M."/>
            <person name="Haynes E."/>
            <person name="Elpinstone J.G."/>
            <person name="Noble R."/>
            <person name="Van Der Wolf J."/>
        </authorList>
    </citation>
    <scope>NUCLEOTIDE SEQUENCE [LARGE SCALE GENOMIC DNA]</scope>
    <source>
        <strain evidence="3 4">H7001</strain>
    </source>
</reference>
<comment type="caution">
    <text evidence="3">The sequence shown here is derived from an EMBL/GenBank/DDBJ whole genome shotgun (WGS) entry which is preliminary data.</text>
</comment>
<dbReference type="GO" id="GO:0003824">
    <property type="term" value="F:catalytic activity"/>
    <property type="evidence" value="ECO:0007669"/>
    <property type="project" value="UniProtKB-ARBA"/>
</dbReference>
<dbReference type="SMART" id="SM00912">
    <property type="entry name" value="Haemagg_act"/>
    <property type="match status" value="1"/>
</dbReference>
<evidence type="ECO:0000256" key="1">
    <source>
        <dbReference type="SAM" id="MobiDB-lite"/>
    </source>
</evidence>
<dbReference type="InterPro" id="IPR008638">
    <property type="entry name" value="FhaB/CdiA-like_TPS"/>
</dbReference>
<dbReference type="NCBIfam" id="TIGR01901">
    <property type="entry name" value="adhes_NPXG"/>
    <property type="match status" value="1"/>
</dbReference>
<dbReference type="Pfam" id="PF13332">
    <property type="entry name" value="Fil_haemagg_2"/>
    <property type="match status" value="2"/>
</dbReference>
<evidence type="ECO:0000259" key="2">
    <source>
        <dbReference type="SMART" id="SM00912"/>
    </source>
</evidence>
<dbReference type="Pfam" id="PF05860">
    <property type="entry name" value="TPS"/>
    <property type="match status" value="1"/>
</dbReference>